<dbReference type="EMBL" id="GL732547">
    <property type="protein sequence ID" value="EFX80563.1"/>
    <property type="molecule type" value="Genomic_DNA"/>
</dbReference>
<keyword evidence="2" id="KW-1185">Reference proteome</keyword>
<dbReference type="KEGG" id="dpx:DAPPUDRAFT_243522"/>
<dbReference type="InParanoid" id="E9GJ09"/>
<evidence type="ECO:0000313" key="1">
    <source>
        <dbReference type="EMBL" id="EFX80563.1"/>
    </source>
</evidence>
<dbReference type="HOGENOM" id="CLU_2225840_0_0_1"/>
<gene>
    <name evidence="1" type="ORF">DAPPUDRAFT_243522</name>
</gene>
<dbReference type="AlphaFoldDB" id="E9GJ09"/>
<name>E9GJ09_DAPPU</name>
<sequence length="106" mass="12301">MAVNNSPCAILKLAKGKVNRDEVIYVRLGRWKKENCFGFPLASEEEDMARYASVPIHYVCTRVFFLREEENRETFQMSRESVRLPIYASDFRQVEHTPNGVGEEAK</sequence>
<evidence type="ECO:0000313" key="2">
    <source>
        <dbReference type="Proteomes" id="UP000000305"/>
    </source>
</evidence>
<dbReference type="Proteomes" id="UP000000305">
    <property type="component" value="Unassembled WGS sequence"/>
</dbReference>
<organism evidence="1 2">
    <name type="scientific">Daphnia pulex</name>
    <name type="common">Water flea</name>
    <dbReference type="NCBI Taxonomy" id="6669"/>
    <lineage>
        <taxon>Eukaryota</taxon>
        <taxon>Metazoa</taxon>
        <taxon>Ecdysozoa</taxon>
        <taxon>Arthropoda</taxon>
        <taxon>Crustacea</taxon>
        <taxon>Branchiopoda</taxon>
        <taxon>Diplostraca</taxon>
        <taxon>Cladocera</taxon>
        <taxon>Anomopoda</taxon>
        <taxon>Daphniidae</taxon>
        <taxon>Daphnia</taxon>
    </lineage>
</organism>
<protein>
    <submittedName>
        <fullName evidence="1">Uncharacterized protein</fullName>
    </submittedName>
</protein>
<accession>E9GJ09</accession>
<reference evidence="1 2" key="1">
    <citation type="journal article" date="2011" name="Science">
        <title>The ecoresponsive genome of Daphnia pulex.</title>
        <authorList>
            <person name="Colbourne J.K."/>
            <person name="Pfrender M.E."/>
            <person name="Gilbert D."/>
            <person name="Thomas W.K."/>
            <person name="Tucker A."/>
            <person name="Oakley T.H."/>
            <person name="Tokishita S."/>
            <person name="Aerts A."/>
            <person name="Arnold G.J."/>
            <person name="Basu M.K."/>
            <person name="Bauer D.J."/>
            <person name="Caceres C.E."/>
            <person name="Carmel L."/>
            <person name="Casola C."/>
            <person name="Choi J.H."/>
            <person name="Detter J.C."/>
            <person name="Dong Q."/>
            <person name="Dusheyko S."/>
            <person name="Eads B.D."/>
            <person name="Frohlich T."/>
            <person name="Geiler-Samerotte K.A."/>
            <person name="Gerlach D."/>
            <person name="Hatcher P."/>
            <person name="Jogdeo S."/>
            <person name="Krijgsveld J."/>
            <person name="Kriventseva E.V."/>
            <person name="Kultz D."/>
            <person name="Laforsch C."/>
            <person name="Lindquist E."/>
            <person name="Lopez J."/>
            <person name="Manak J.R."/>
            <person name="Muller J."/>
            <person name="Pangilinan J."/>
            <person name="Patwardhan R.P."/>
            <person name="Pitluck S."/>
            <person name="Pritham E.J."/>
            <person name="Rechtsteiner A."/>
            <person name="Rho M."/>
            <person name="Rogozin I.B."/>
            <person name="Sakarya O."/>
            <person name="Salamov A."/>
            <person name="Schaack S."/>
            <person name="Shapiro H."/>
            <person name="Shiga Y."/>
            <person name="Skalitzky C."/>
            <person name="Smith Z."/>
            <person name="Souvorov A."/>
            <person name="Sung W."/>
            <person name="Tang Z."/>
            <person name="Tsuchiya D."/>
            <person name="Tu H."/>
            <person name="Vos H."/>
            <person name="Wang M."/>
            <person name="Wolf Y.I."/>
            <person name="Yamagata H."/>
            <person name="Yamada T."/>
            <person name="Ye Y."/>
            <person name="Shaw J.R."/>
            <person name="Andrews J."/>
            <person name="Crease T.J."/>
            <person name="Tang H."/>
            <person name="Lucas S.M."/>
            <person name="Robertson H.M."/>
            <person name="Bork P."/>
            <person name="Koonin E.V."/>
            <person name="Zdobnov E.M."/>
            <person name="Grigoriev I.V."/>
            <person name="Lynch M."/>
            <person name="Boore J.L."/>
        </authorList>
    </citation>
    <scope>NUCLEOTIDE SEQUENCE [LARGE SCALE GENOMIC DNA]</scope>
</reference>
<proteinExistence type="predicted"/>